<protein>
    <submittedName>
        <fullName evidence="7">Cation:proton antiporter</fullName>
    </submittedName>
</protein>
<feature type="transmembrane region" description="Helical" evidence="5">
    <location>
        <begin position="28"/>
        <end position="52"/>
    </location>
</feature>
<organism evidence="7 8">
    <name type="scientific">Pendulispora albinea</name>
    <dbReference type="NCBI Taxonomy" id="2741071"/>
    <lineage>
        <taxon>Bacteria</taxon>
        <taxon>Pseudomonadati</taxon>
        <taxon>Myxococcota</taxon>
        <taxon>Myxococcia</taxon>
        <taxon>Myxococcales</taxon>
        <taxon>Sorangiineae</taxon>
        <taxon>Pendulisporaceae</taxon>
        <taxon>Pendulispora</taxon>
    </lineage>
</organism>
<evidence type="ECO:0000256" key="3">
    <source>
        <dbReference type="ARBA" id="ARBA00022989"/>
    </source>
</evidence>
<reference evidence="7 8" key="1">
    <citation type="submission" date="2021-12" db="EMBL/GenBank/DDBJ databases">
        <title>Discovery of the Pendulisporaceae a myxobacterial family with distinct sporulation behavior and unique specialized metabolism.</title>
        <authorList>
            <person name="Garcia R."/>
            <person name="Popoff A."/>
            <person name="Bader C.D."/>
            <person name="Loehr J."/>
            <person name="Walesch S."/>
            <person name="Walt C."/>
            <person name="Boldt J."/>
            <person name="Bunk B."/>
            <person name="Haeckl F.J.F.P.J."/>
            <person name="Gunesch A.P."/>
            <person name="Birkelbach J."/>
            <person name="Nuebel U."/>
            <person name="Pietschmann T."/>
            <person name="Bach T."/>
            <person name="Mueller R."/>
        </authorList>
    </citation>
    <scope>NUCLEOTIDE SEQUENCE [LARGE SCALE GENOMIC DNA]</scope>
    <source>
        <strain evidence="7 8">MSr11954</strain>
    </source>
</reference>
<proteinExistence type="predicted"/>
<dbReference type="InterPro" id="IPR038770">
    <property type="entry name" value="Na+/solute_symporter_sf"/>
</dbReference>
<evidence type="ECO:0000313" key="8">
    <source>
        <dbReference type="Proteomes" id="UP001370348"/>
    </source>
</evidence>
<feature type="transmembrane region" description="Helical" evidence="5">
    <location>
        <begin position="368"/>
        <end position="391"/>
    </location>
</feature>
<name>A0ABZ2LWM7_9BACT</name>
<evidence type="ECO:0000313" key="7">
    <source>
        <dbReference type="EMBL" id="WXB14740.1"/>
    </source>
</evidence>
<accession>A0ABZ2LWM7</accession>
<keyword evidence="8" id="KW-1185">Reference proteome</keyword>
<dbReference type="Pfam" id="PF00999">
    <property type="entry name" value="Na_H_Exchanger"/>
    <property type="match status" value="1"/>
</dbReference>
<dbReference type="Proteomes" id="UP001370348">
    <property type="component" value="Chromosome"/>
</dbReference>
<keyword evidence="2 5" id="KW-0812">Transmembrane</keyword>
<feature type="transmembrane region" description="Helical" evidence="5">
    <location>
        <begin position="397"/>
        <end position="421"/>
    </location>
</feature>
<keyword evidence="4 5" id="KW-0472">Membrane</keyword>
<dbReference type="RefSeq" id="WP_394824365.1">
    <property type="nucleotide sequence ID" value="NZ_CP089984.1"/>
</dbReference>
<feature type="transmembrane region" description="Helical" evidence="5">
    <location>
        <begin position="333"/>
        <end position="356"/>
    </location>
</feature>
<feature type="transmembrane region" description="Helical" evidence="5">
    <location>
        <begin position="189"/>
        <end position="211"/>
    </location>
</feature>
<keyword evidence="3 5" id="KW-1133">Transmembrane helix</keyword>
<evidence type="ECO:0000256" key="2">
    <source>
        <dbReference type="ARBA" id="ARBA00022692"/>
    </source>
</evidence>
<dbReference type="PANTHER" id="PTHR43021">
    <property type="entry name" value="NA(+)/H(+) ANTIPORTER-RELATED"/>
    <property type="match status" value="1"/>
</dbReference>
<feature type="transmembrane region" description="Helical" evidence="5">
    <location>
        <begin position="231"/>
        <end position="251"/>
    </location>
</feature>
<evidence type="ECO:0000256" key="1">
    <source>
        <dbReference type="ARBA" id="ARBA00004141"/>
    </source>
</evidence>
<gene>
    <name evidence="7" type="ORF">LZC94_43820</name>
</gene>
<feature type="transmembrane region" description="Helical" evidence="5">
    <location>
        <begin position="151"/>
        <end position="177"/>
    </location>
</feature>
<dbReference type="Gene3D" id="1.20.1530.20">
    <property type="match status" value="1"/>
</dbReference>
<evidence type="ECO:0000259" key="6">
    <source>
        <dbReference type="Pfam" id="PF00999"/>
    </source>
</evidence>
<dbReference type="PANTHER" id="PTHR43021:SF2">
    <property type="entry name" value="CATION_H+ EXCHANGER DOMAIN-CONTAINING PROTEIN"/>
    <property type="match status" value="1"/>
</dbReference>
<dbReference type="EMBL" id="CP089984">
    <property type="protein sequence ID" value="WXB14740.1"/>
    <property type="molecule type" value="Genomic_DNA"/>
</dbReference>
<evidence type="ECO:0000256" key="4">
    <source>
        <dbReference type="ARBA" id="ARBA00023136"/>
    </source>
</evidence>
<feature type="transmembrane region" description="Helical" evidence="5">
    <location>
        <begin position="258"/>
        <end position="274"/>
    </location>
</feature>
<feature type="transmembrane region" description="Helical" evidence="5">
    <location>
        <begin position="113"/>
        <end position="139"/>
    </location>
</feature>
<evidence type="ECO:0000256" key="5">
    <source>
        <dbReference type="SAM" id="Phobius"/>
    </source>
</evidence>
<sequence>MIRAVLLLVIVVILIAAARSFLPEETSLVGSGAALAFGFVLLAALQSGTIFASFRLPRLTGYLMCGFIAGPSVLDFVTESMVRDLKLVNGVAIGLIALSAGGELNFKRLRPRLRAIVSVGAVSLLLAILFISTACFLLSSQLPFMAGMSVFHRFVVSLTMGVVLSALSPAVTLALIAETGSSGPISETILGIVVLADLAIVLCFAGANALANAVFGAVDGSAGGGAGELMVHLFGSMGGGAVLGLVLAFYLKTIAQRVALFVFGILFLCAEAGARLHLDPLLMCLTAGLFLENATDIEGAKLVHDIESASMPVFAVFFAVAGAGLHWDVFKRVISVAVVLAIVRAIALLLGSRIGMALGKVPAAHRKIIPYGTLSQSGVAIGLCVLLAKHFAGWGEHASACLLGAVMINELIGPVLFRGALLRSGEAGRREAVAGSH</sequence>
<dbReference type="InterPro" id="IPR006153">
    <property type="entry name" value="Cation/H_exchanger_TM"/>
</dbReference>
<feature type="domain" description="Cation/H+ exchanger transmembrane" evidence="6">
    <location>
        <begin position="43"/>
        <end position="416"/>
    </location>
</feature>
<comment type="subcellular location">
    <subcellularLocation>
        <location evidence="1">Membrane</location>
        <topology evidence="1">Multi-pass membrane protein</topology>
    </subcellularLocation>
</comment>